<organism evidence="1">
    <name type="scientific">Myoviridae sp. ctsK93</name>
    <dbReference type="NCBI Taxonomy" id="2825190"/>
    <lineage>
        <taxon>Viruses</taxon>
        <taxon>Duplodnaviria</taxon>
        <taxon>Heunggongvirae</taxon>
        <taxon>Uroviricota</taxon>
        <taxon>Caudoviricetes</taxon>
    </lineage>
</organism>
<accession>A0A8S5PLR8</accession>
<sequence length="71" mass="8293">MSEEKRKEFLTKLASLLDEYNVNIIFTCSGRSDISGLYSDRIIISERKTEEIILDTFDEWNLSSNVIKENM</sequence>
<proteinExistence type="predicted"/>
<dbReference type="EMBL" id="BK015446">
    <property type="protein sequence ID" value="DAE07132.1"/>
    <property type="molecule type" value="Genomic_DNA"/>
</dbReference>
<name>A0A8S5PLR8_9CAUD</name>
<evidence type="ECO:0000313" key="1">
    <source>
        <dbReference type="EMBL" id="DAE07132.1"/>
    </source>
</evidence>
<reference evidence="1" key="1">
    <citation type="journal article" date="2021" name="Proc. Natl. Acad. Sci. U.S.A.">
        <title>A Catalog of Tens of Thousands of Viruses from Human Metagenomes Reveals Hidden Associations with Chronic Diseases.</title>
        <authorList>
            <person name="Tisza M.J."/>
            <person name="Buck C.B."/>
        </authorList>
    </citation>
    <scope>NUCLEOTIDE SEQUENCE</scope>
    <source>
        <strain evidence="1">CtsK93</strain>
    </source>
</reference>
<protein>
    <submittedName>
        <fullName evidence="1">Uncharacterized protein</fullName>
    </submittedName>
</protein>